<reference evidence="2 3" key="1">
    <citation type="submission" date="2019-07" db="EMBL/GenBank/DDBJ databases">
        <title>Whole genome shotgun sequence of Cerasibacillus quisquiliarum NBRC 102429.</title>
        <authorList>
            <person name="Hosoyama A."/>
            <person name="Uohara A."/>
            <person name="Ohji S."/>
            <person name="Ichikawa N."/>
        </authorList>
    </citation>
    <scope>NUCLEOTIDE SEQUENCE [LARGE SCALE GENOMIC DNA]</scope>
    <source>
        <strain evidence="2 3">NBRC 102429</strain>
    </source>
</reference>
<organism evidence="2 3">
    <name type="scientific">Cerasibacillus quisquiliarum</name>
    <dbReference type="NCBI Taxonomy" id="227865"/>
    <lineage>
        <taxon>Bacteria</taxon>
        <taxon>Bacillati</taxon>
        <taxon>Bacillota</taxon>
        <taxon>Bacilli</taxon>
        <taxon>Bacillales</taxon>
        <taxon>Bacillaceae</taxon>
        <taxon>Cerasibacillus</taxon>
    </lineage>
</organism>
<protein>
    <recommendedName>
        <fullName evidence="4">YesK-like protein</fullName>
    </recommendedName>
</protein>
<feature type="transmembrane region" description="Helical" evidence="1">
    <location>
        <begin position="30"/>
        <end position="51"/>
    </location>
</feature>
<keyword evidence="1" id="KW-0812">Transmembrane</keyword>
<keyword evidence="3" id="KW-1185">Reference proteome</keyword>
<dbReference type="RefSeq" id="WP_146938271.1">
    <property type="nucleotide sequence ID" value="NZ_BJXW01000025.1"/>
</dbReference>
<evidence type="ECO:0008006" key="4">
    <source>
        <dbReference type="Google" id="ProtNLM"/>
    </source>
</evidence>
<proteinExistence type="predicted"/>
<name>A0A511V1J5_9BACI</name>
<keyword evidence="1" id="KW-0472">Membrane</keyword>
<sequence>MMLKFFLVTSVLFIVLLSINIFFKKRNSNLHIIIPLTGAFLGIILIGLSIFMKVDLFGMDIYAFALFASSAATFIVSAIADNMSSLKKHYLSKK</sequence>
<dbReference type="EMBL" id="BJXW01000025">
    <property type="protein sequence ID" value="GEN31891.1"/>
    <property type="molecule type" value="Genomic_DNA"/>
</dbReference>
<evidence type="ECO:0000313" key="2">
    <source>
        <dbReference type="EMBL" id="GEN31891.1"/>
    </source>
</evidence>
<dbReference type="AlphaFoldDB" id="A0A511V1J5"/>
<dbReference type="Proteomes" id="UP000321491">
    <property type="component" value="Unassembled WGS sequence"/>
</dbReference>
<accession>A0A511V1J5</accession>
<comment type="caution">
    <text evidence="2">The sequence shown here is derived from an EMBL/GenBank/DDBJ whole genome shotgun (WGS) entry which is preliminary data.</text>
</comment>
<evidence type="ECO:0000313" key="3">
    <source>
        <dbReference type="Proteomes" id="UP000321491"/>
    </source>
</evidence>
<gene>
    <name evidence="2" type="ORF">CQU01_21290</name>
</gene>
<feature type="transmembrane region" description="Helical" evidence="1">
    <location>
        <begin position="6"/>
        <end position="23"/>
    </location>
</feature>
<feature type="transmembrane region" description="Helical" evidence="1">
    <location>
        <begin position="57"/>
        <end position="80"/>
    </location>
</feature>
<keyword evidence="1" id="KW-1133">Transmembrane helix</keyword>
<evidence type="ECO:0000256" key="1">
    <source>
        <dbReference type="SAM" id="Phobius"/>
    </source>
</evidence>